<keyword evidence="4" id="KW-1185">Reference proteome</keyword>
<dbReference type="SMART" id="SM00226">
    <property type="entry name" value="LMWPc"/>
    <property type="match status" value="1"/>
</dbReference>
<dbReference type="Pfam" id="PF01451">
    <property type="entry name" value="LMWPc"/>
    <property type="match status" value="1"/>
</dbReference>
<accession>A0ABS4DBW7</accession>
<dbReference type="Proteomes" id="UP001193081">
    <property type="component" value="Unassembled WGS sequence"/>
</dbReference>
<dbReference type="Gene3D" id="3.40.50.2300">
    <property type="match status" value="1"/>
</dbReference>
<dbReference type="RefSeq" id="WP_135479164.1">
    <property type="nucleotide sequence ID" value="NZ_SIJK02000026.1"/>
</dbReference>
<feature type="domain" description="Phosphotyrosine protein phosphatase I" evidence="2">
    <location>
        <begin position="5"/>
        <end position="138"/>
    </location>
</feature>
<dbReference type="InterPro" id="IPR036196">
    <property type="entry name" value="Ptyr_pPase_sf"/>
</dbReference>
<dbReference type="InterPro" id="IPR023485">
    <property type="entry name" value="Ptyr_pPase"/>
</dbReference>
<comment type="caution">
    <text evidence="3">The sequence shown here is derived from an EMBL/GenBank/DDBJ whole genome shotgun (WGS) entry which is preliminary data.</text>
</comment>
<keyword evidence="1" id="KW-0059">Arsenical resistance</keyword>
<reference evidence="3 4" key="1">
    <citation type="submission" date="2021-03" db="EMBL/GenBank/DDBJ databases">
        <authorList>
            <person name="Grouzdev D.S."/>
        </authorList>
    </citation>
    <scope>NUCLEOTIDE SEQUENCE [LARGE SCALE GENOMIC DNA]</scope>
    <source>
        <strain evidence="3 4">M50-1</strain>
    </source>
</reference>
<evidence type="ECO:0000313" key="4">
    <source>
        <dbReference type="Proteomes" id="UP001193081"/>
    </source>
</evidence>
<gene>
    <name evidence="3" type="ORF">EYB53_014540</name>
</gene>
<dbReference type="EMBL" id="SIJK02000026">
    <property type="protein sequence ID" value="MBP1466930.1"/>
    <property type="molecule type" value="Genomic_DNA"/>
</dbReference>
<protein>
    <submittedName>
        <fullName evidence="3">Arsenate reductase ArsC</fullName>
    </submittedName>
</protein>
<evidence type="ECO:0000256" key="1">
    <source>
        <dbReference type="ARBA" id="ARBA00022849"/>
    </source>
</evidence>
<dbReference type="PANTHER" id="PTHR43428:SF1">
    <property type="entry name" value="ARSENATE REDUCTASE"/>
    <property type="match status" value="1"/>
</dbReference>
<organism evidence="3 4">
    <name type="scientific">Candidatus Chloroploca mongolica</name>
    <dbReference type="NCBI Taxonomy" id="2528176"/>
    <lineage>
        <taxon>Bacteria</taxon>
        <taxon>Bacillati</taxon>
        <taxon>Chloroflexota</taxon>
        <taxon>Chloroflexia</taxon>
        <taxon>Chloroflexales</taxon>
        <taxon>Chloroflexineae</taxon>
        <taxon>Oscillochloridaceae</taxon>
        <taxon>Candidatus Chloroploca</taxon>
    </lineage>
</organism>
<dbReference type="SUPFAM" id="SSF52788">
    <property type="entry name" value="Phosphotyrosine protein phosphatases I"/>
    <property type="match status" value="1"/>
</dbReference>
<proteinExistence type="predicted"/>
<dbReference type="PANTHER" id="PTHR43428">
    <property type="entry name" value="ARSENATE REDUCTASE"/>
    <property type="match status" value="1"/>
</dbReference>
<name>A0ABS4DBW7_9CHLR</name>
<sequence>MHYPLRILFLCTHNSARSQMAEALTRTMGKGDFEAHSAGNEPSGIHPLAIKAMQEVNIDLTGQRSKHVSEYTDQQFDVIITVCDRARETCPTFPGEPELVHWSFEDPSSVEGDAATQLRAFRNARNFIRDRLSLWLLNKRKLLREAGYNVVV</sequence>
<dbReference type="CDD" id="cd16345">
    <property type="entry name" value="LMWP_ArsC"/>
    <property type="match status" value="1"/>
</dbReference>
<evidence type="ECO:0000313" key="3">
    <source>
        <dbReference type="EMBL" id="MBP1466930.1"/>
    </source>
</evidence>
<evidence type="ECO:0000259" key="2">
    <source>
        <dbReference type="SMART" id="SM00226"/>
    </source>
</evidence>